<keyword evidence="11" id="KW-0961">Cell wall biogenesis/degradation</keyword>
<dbReference type="Gene3D" id="1.10.3810.10">
    <property type="entry name" value="Biosynthetic peptidoglycan transglycosylase-like"/>
    <property type="match status" value="1"/>
</dbReference>
<dbReference type="Gene3D" id="3.40.710.10">
    <property type="entry name" value="DD-peptidase/beta-lactamase superfamily"/>
    <property type="match status" value="1"/>
</dbReference>
<evidence type="ECO:0000256" key="12">
    <source>
        <dbReference type="ARBA" id="ARBA00034000"/>
    </source>
</evidence>
<evidence type="ECO:0000256" key="1">
    <source>
        <dbReference type="ARBA" id="ARBA00007090"/>
    </source>
</evidence>
<feature type="domain" description="Glycosyl transferase family 51" evidence="17">
    <location>
        <begin position="82"/>
        <end position="255"/>
    </location>
</feature>
<keyword evidence="15" id="KW-0472">Membrane</keyword>
<evidence type="ECO:0000256" key="5">
    <source>
        <dbReference type="ARBA" id="ARBA00022676"/>
    </source>
</evidence>
<dbReference type="GO" id="GO:0006508">
    <property type="term" value="P:proteolysis"/>
    <property type="evidence" value="ECO:0007669"/>
    <property type="project" value="UniProtKB-KW"/>
</dbReference>
<dbReference type="InterPro" id="IPR050396">
    <property type="entry name" value="Glycosyltr_51/Transpeptidase"/>
</dbReference>
<dbReference type="EMBL" id="JABEVU030000001">
    <property type="protein sequence ID" value="MDB0579116.1"/>
    <property type="molecule type" value="Genomic_DNA"/>
</dbReference>
<reference evidence="18 20" key="1">
    <citation type="submission" date="2015-01" db="EMBL/GenBank/DDBJ databases">
        <title>Genome sequences of high lactate-tolerant strain Salinicoccus roseus W12 with industrial interest.</title>
        <authorList>
            <person name="Wang H."/>
            <person name="Yu B."/>
        </authorList>
    </citation>
    <scope>NUCLEOTIDE SEQUENCE [LARGE SCALE GENOMIC DNA]</scope>
    <source>
        <strain evidence="18 20">W12</strain>
    </source>
</reference>
<dbReference type="GO" id="GO:0030288">
    <property type="term" value="C:outer membrane-bounded periplasmic space"/>
    <property type="evidence" value="ECO:0007669"/>
    <property type="project" value="TreeGrafter"/>
</dbReference>
<proteinExistence type="inferred from homology"/>
<evidence type="ECO:0000256" key="4">
    <source>
        <dbReference type="ARBA" id="ARBA00022670"/>
    </source>
</evidence>
<evidence type="ECO:0000256" key="10">
    <source>
        <dbReference type="ARBA" id="ARBA00023268"/>
    </source>
</evidence>
<comment type="catalytic activity">
    <reaction evidence="12">
        <text>Preferential cleavage: (Ac)2-L-Lys-D-Ala-|-D-Ala. Also transpeptidation of peptidyl-alanyl moieties that are N-acyl substituents of D-alanine.</text>
        <dbReference type="EC" id="3.4.16.4"/>
    </reaction>
</comment>
<keyword evidence="5" id="KW-0328">Glycosyltransferase</keyword>
<dbReference type="InterPro" id="IPR001264">
    <property type="entry name" value="Glyco_trans_51"/>
</dbReference>
<evidence type="ECO:0000256" key="3">
    <source>
        <dbReference type="ARBA" id="ARBA00022645"/>
    </source>
</evidence>
<dbReference type="Proteomes" id="UP000527860">
    <property type="component" value="Unassembled WGS sequence"/>
</dbReference>
<dbReference type="GO" id="GO:0009002">
    <property type="term" value="F:serine-type D-Ala-D-Ala carboxypeptidase activity"/>
    <property type="evidence" value="ECO:0007669"/>
    <property type="project" value="UniProtKB-EC"/>
</dbReference>
<evidence type="ECO:0000313" key="20">
    <source>
        <dbReference type="Proteomes" id="UP000031546"/>
    </source>
</evidence>
<dbReference type="PANTHER" id="PTHR32282">
    <property type="entry name" value="BINDING PROTEIN TRANSPEPTIDASE, PUTATIVE-RELATED"/>
    <property type="match status" value="1"/>
</dbReference>
<feature type="transmembrane region" description="Helical" evidence="15">
    <location>
        <begin position="33"/>
        <end position="56"/>
    </location>
</feature>
<evidence type="ECO:0000256" key="13">
    <source>
        <dbReference type="ARBA" id="ARBA00049902"/>
    </source>
</evidence>
<gene>
    <name evidence="19" type="ORF">F7P68_0001005</name>
    <name evidence="18" type="ORF">SN16_00995</name>
</gene>
<reference evidence="21" key="2">
    <citation type="submission" date="2020-04" db="EMBL/GenBank/DDBJ databases">
        <title>Genome analysis and biological profiling of marine Cellulosimicrobium funkei MOSEL-ME6.</title>
        <authorList>
            <person name="Tanveer F."/>
            <person name="Xie Y."/>
            <person name="Shinwari Z.K."/>
        </authorList>
    </citation>
    <scope>NUCLEOTIDE SEQUENCE [LARGE SCALE GENOMIC DNA]</scope>
    <source>
        <strain evidence="21">MOSEL-ME25</strain>
    </source>
</reference>
<dbReference type="RefSeq" id="WP_040104741.1">
    <property type="nucleotide sequence ID" value="NZ_JABEVU030000001.1"/>
</dbReference>
<dbReference type="InterPro" id="IPR023346">
    <property type="entry name" value="Lysozyme-like_dom_sf"/>
</dbReference>
<reference evidence="19" key="3">
    <citation type="submission" date="2020-04" db="EMBL/GenBank/DDBJ databases">
        <authorList>
            <person name="Tanveer F."/>
            <person name="Xie Y."/>
            <person name="Shinwari Z.K."/>
        </authorList>
    </citation>
    <scope>NUCLEOTIDE SEQUENCE</scope>
    <source>
        <strain evidence="19">MOSEL-ME25</strain>
    </source>
</reference>
<evidence type="ECO:0000313" key="18">
    <source>
        <dbReference type="EMBL" id="KIH71968.1"/>
    </source>
</evidence>
<comment type="caution">
    <text evidence="18">The sequence shown here is derived from an EMBL/GenBank/DDBJ whole genome shotgun (WGS) entry which is preliminary data.</text>
</comment>
<evidence type="ECO:0000256" key="15">
    <source>
        <dbReference type="SAM" id="Phobius"/>
    </source>
</evidence>
<dbReference type="GO" id="GO:0008658">
    <property type="term" value="F:penicillin binding"/>
    <property type="evidence" value="ECO:0007669"/>
    <property type="project" value="InterPro"/>
</dbReference>
<dbReference type="InterPro" id="IPR001460">
    <property type="entry name" value="PCN-bd_Tpept"/>
</dbReference>
<keyword evidence="6" id="KW-0808">Transferase</keyword>
<dbReference type="EMBL" id="JXII01000001">
    <property type="protein sequence ID" value="KIH71968.1"/>
    <property type="molecule type" value="Genomic_DNA"/>
</dbReference>
<name>A0A0C2DPI3_9STAP</name>
<dbReference type="InterPro" id="IPR012338">
    <property type="entry name" value="Beta-lactam/transpept-like"/>
</dbReference>
<keyword evidence="3" id="KW-0121">Carboxypeptidase</keyword>
<evidence type="ECO:0000256" key="11">
    <source>
        <dbReference type="ARBA" id="ARBA00023316"/>
    </source>
</evidence>
<feature type="domain" description="Penicillin-binding protein transpeptidase" evidence="16">
    <location>
        <begin position="366"/>
        <end position="641"/>
    </location>
</feature>
<feature type="compositionally biased region" description="Acidic residues" evidence="14">
    <location>
        <begin position="755"/>
        <end position="834"/>
    </location>
</feature>
<dbReference type="GeneID" id="77844117"/>
<keyword evidence="7" id="KW-0378">Hydrolase</keyword>
<feature type="region of interest" description="Disordered" evidence="14">
    <location>
        <begin position="1"/>
        <end position="23"/>
    </location>
</feature>
<keyword evidence="4" id="KW-0645">Protease</keyword>
<comment type="similarity">
    <text evidence="2">In the N-terminal section; belongs to the glycosyltransferase 51 family.</text>
</comment>
<keyword evidence="8" id="KW-0133">Cell shape</keyword>
<evidence type="ECO:0000313" key="19">
    <source>
        <dbReference type="EMBL" id="MDB0579116.1"/>
    </source>
</evidence>
<reference evidence="19 21" key="4">
    <citation type="submission" date="2022-12" db="EMBL/GenBank/DDBJ databases">
        <title>Genome analysis and biological profiling of marine Salinicoccus roseus MOSEL-ME25.</title>
        <authorList>
            <person name="Mirza F.T."/>
            <person name="Xie Y."/>
            <person name="Shinwari Z.K."/>
        </authorList>
    </citation>
    <scope>NUCLEOTIDE SEQUENCE [LARGE SCALE GENOMIC DNA]</scope>
    <source>
        <strain evidence="19 21">MOSEL-ME25</strain>
    </source>
</reference>
<dbReference type="Pfam" id="PF00905">
    <property type="entry name" value="Transpeptidase"/>
    <property type="match status" value="1"/>
</dbReference>
<dbReference type="PANTHER" id="PTHR32282:SF29">
    <property type="entry name" value="PENICILLIN-BINDING PROTEIN 1A"/>
    <property type="match status" value="1"/>
</dbReference>
<dbReference type="SUPFAM" id="SSF53955">
    <property type="entry name" value="Lysozyme-like"/>
    <property type="match status" value="1"/>
</dbReference>
<evidence type="ECO:0000313" key="21">
    <source>
        <dbReference type="Proteomes" id="UP000527860"/>
    </source>
</evidence>
<sequence length="834" mass="94325">MEENYKRTKGRKTGSGTSKKGGRRSRASLIKRILLWAVLIGLILLIVGSFLFAYYASKSPAFSEEKLKDPIPAKIYDKDDELVTTLYGGQKRELTNIDETPEKVTDAILAVEDNRFYEHGAIDFVRLGAAVLNNVTDGFGSQGASTITQQVVKRVFLTEEKTIERKAQEAYLAYRLEQEYSKDEILEMYMNKIYYSDGIYGIRTASLYYFGKELEALNLAETAYLAGLPQLPNRYNLYVDPETGTNRAHTVLNLMLHHERITEAEYNEAINTDITANLVQRSEEERASNEPEDPEYASYINVVKRELQQNDKFKDMELGEALASGLSIYTNMDSSIQRELQTMVNDRDYYYNPKFKGEHFNLASSILDTETGNLVAISGGRDYREVVMHNQALVKKNVGSTMKPFLSYGPAIENMQWRTDQTIEDEAEYQPEGFDHTIYNYDQQDHGEVTMRDALRQSLNIPAVKTFETVMDEAGENAPEEFAEAVGLEYSTEEEEDLPLTFNDVLGGGDYSRFTPLQMAEAYASLGNGGTYNEAQSIRYVVTDEGETVEFEHESEQAMEDYTAYMLTDMLKGTFEPYGSADYIPMNGLNIAAKTGTTSYSSDIREEKNLPDSSAKDAWIVGYTPEYTMSLWTGFTATEEGGDTSFVGADEHITPQWFFRDIMQSISTYNGQDFERPDSVVDVNGDELAVKGSEDMQTYEDEQRQRNTQQRQQPEEDVDEPNQVITEDPEAADEAEPSTEQETPETQPEERTEEQVEEPAEEETEAPEQEETTEDPTEEVTEQQTEESEPATEEEPTSEETEAPEQEQTTEDPASEETGEPTEEPTEEETDEAA</sequence>
<dbReference type="GO" id="GO:0008360">
    <property type="term" value="P:regulation of cell shape"/>
    <property type="evidence" value="ECO:0007669"/>
    <property type="project" value="UniProtKB-KW"/>
</dbReference>
<evidence type="ECO:0000256" key="8">
    <source>
        <dbReference type="ARBA" id="ARBA00022960"/>
    </source>
</evidence>
<organism evidence="18 20">
    <name type="scientific">Salinicoccus roseus</name>
    <dbReference type="NCBI Taxonomy" id="45670"/>
    <lineage>
        <taxon>Bacteria</taxon>
        <taxon>Bacillati</taxon>
        <taxon>Bacillota</taxon>
        <taxon>Bacilli</taxon>
        <taxon>Bacillales</taxon>
        <taxon>Staphylococcaceae</taxon>
        <taxon>Salinicoccus</taxon>
    </lineage>
</organism>
<dbReference type="STRING" id="45670.SN16_00995"/>
<dbReference type="GO" id="GO:0008955">
    <property type="term" value="F:peptidoglycan glycosyltransferase activity"/>
    <property type="evidence" value="ECO:0007669"/>
    <property type="project" value="UniProtKB-EC"/>
</dbReference>
<dbReference type="Proteomes" id="UP000031546">
    <property type="component" value="Unassembled WGS sequence"/>
</dbReference>
<evidence type="ECO:0000256" key="9">
    <source>
        <dbReference type="ARBA" id="ARBA00022984"/>
    </source>
</evidence>
<dbReference type="GO" id="GO:0071555">
    <property type="term" value="P:cell wall organization"/>
    <property type="evidence" value="ECO:0007669"/>
    <property type="project" value="UniProtKB-KW"/>
</dbReference>
<keyword evidence="21" id="KW-1185">Reference proteome</keyword>
<evidence type="ECO:0000259" key="16">
    <source>
        <dbReference type="Pfam" id="PF00905"/>
    </source>
</evidence>
<evidence type="ECO:0000256" key="2">
    <source>
        <dbReference type="ARBA" id="ARBA00007739"/>
    </source>
</evidence>
<dbReference type="OrthoDB" id="9766909at2"/>
<feature type="compositionally biased region" description="Acidic residues" evidence="14">
    <location>
        <begin position="727"/>
        <end position="743"/>
    </location>
</feature>
<dbReference type="InterPro" id="IPR036950">
    <property type="entry name" value="PBP_transglycosylase"/>
</dbReference>
<keyword evidence="10" id="KW-0511">Multifunctional enzyme</keyword>
<dbReference type="Pfam" id="PF00912">
    <property type="entry name" value="Transgly"/>
    <property type="match status" value="1"/>
</dbReference>
<keyword evidence="15" id="KW-0812">Transmembrane</keyword>
<accession>A0A0C2DPI3</accession>
<evidence type="ECO:0000256" key="6">
    <source>
        <dbReference type="ARBA" id="ARBA00022679"/>
    </source>
</evidence>
<evidence type="ECO:0000259" key="17">
    <source>
        <dbReference type="Pfam" id="PF00912"/>
    </source>
</evidence>
<dbReference type="GO" id="GO:0009252">
    <property type="term" value="P:peptidoglycan biosynthetic process"/>
    <property type="evidence" value="ECO:0007669"/>
    <property type="project" value="UniProtKB-KW"/>
</dbReference>
<feature type="region of interest" description="Disordered" evidence="14">
    <location>
        <begin position="690"/>
        <end position="834"/>
    </location>
</feature>
<dbReference type="AlphaFoldDB" id="A0A0C2DPI3"/>
<comment type="catalytic activity">
    <reaction evidence="13">
        <text>[GlcNAc-(1-&gt;4)-Mur2Ac(oyl-L-Ala-gamma-D-Glu-L-Lys-D-Ala-D-Ala)](n)-di-trans,octa-cis-undecaprenyl diphosphate + beta-D-GlcNAc-(1-&gt;4)-Mur2Ac(oyl-L-Ala-gamma-D-Glu-L-Lys-D-Ala-D-Ala)-di-trans,octa-cis-undecaprenyl diphosphate = [GlcNAc-(1-&gt;4)-Mur2Ac(oyl-L-Ala-gamma-D-Glu-L-Lys-D-Ala-D-Ala)](n+1)-di-trans,octa-cis-undecaprenyl diphosphate + di-trans,octa-cis-undecaprenyl diphosphate + H(+)</text>
        <dbReference type="Rhea" id="RHEA:23708"/>
        <dbReference type="Rhea" id="RHEA-COMP:9602"/>
        <dbReference type="Rhea" id="RHEA-COMP:9603"/>
        <dbReference type="ChEBI" id="CHEBI:15378"/>
        <dbReference type="ChEBI" id="CHEBI:58405"/>
        <dbReference type="ChEBI" id="CHEBI:60033"/>
        <dbReference type="ChEBI" id="CHEBI:78435"/>
        <dbReference type="EC" id="2.4.99.28"/>
    </reaction>
</comment>
<comment type="similarity">
    <text evidence="1">In the C-terminal section; belongs to the transpeptidase family.</text>
</comment>
<keyword evidence="15" id="KW-1133">Transmembrane helix</keyword>
<dbReference type="FunFam" id="1.10.3810.10:FF:000001">
    <property type="entry name" value="Penicillin-binding protein 1A"/>
    <property type="match status" value="1"/>
</dbReference>
<keyword evidence="9" id="KW-0573">Peptidoglycan synthesis</keyword>
<evidence type="ECO:0000256" key="7">
    <source>
        <dbReference type="ARBA" id="ARBA00022801"/>
    </source>
</evidence>
<evidence type="ECO:0000256" key="14">
    <source>
        <dbReference type="SAM" id="MobiDB-lite"/>
    </source>
</evidence>
<dbReference type="SUPFAM" id="SSF56601">
    <property type="entry name" value="beta-lactamase/transpeptidase-like"/>
    <property type="match status" value="1"/>
</dbReference>
<protein>
    <submittedName>
        <fullName evidence="18 19">Transglycosylase</fullName>
    </submittedName>
</protein>